<accession>A0A1N6EPB0</accession>
<feature type="transmembrane region" description="Helical" evidence="1">
    <location>
        <begin position="265"/>
        <end position="286"/>
    </location>
</feature>
<dbReference type="RefSeq" id="WP_074205123.1">
    <property type="nucleotide sequence ID" value="NZ_FSQW01000002.1"/>
</dbReference>
<dbReference type="PANTHER" id="PTHR18640:SF5">
    <property type="entry name" value="SODIUM_BILE ACID COTRANSPORTER 7"/>
    <property type="match status" value="1"/>
</dbReference>
<feature type="transmembrane region" description="Helical" evidence="1">
    <location>
        <begin position="232"/>
        <end position="253"/>
    </location>
</feature>
<dbReference type="Gene3D" id="1.20.1530.20">
    <property type="match status" value="1"/>
</dbReference>
<proteinExistence type="predicted"/>
<gene>
    <name evidence="2" type="ORF">SAMN02745824_2023</name>
</gene>
<keyword evidence="1" id="KW-0472">Membrane</keyword>
<dbReference type="AlphaFoldDB" id="A0A1N6EPB0"/>
<evidence type="ECO:0000313" key="2">
    <source>
        <dbReference type="EMBL" id="SIN84838.1"/>
    </source>
</evidence>
<evidence type="ECO:0000313" key="3">
    <source>
        <dbReference type="Proteomes" id="UP000185192"/>
    </source>
</evidence>
<dbReference type="InterPro" id="IPR016833">
    <property type="entry name" value="Put_Na-Bile_cotransptr"/>
</dbReference>
<dbReference type="PIRSF" id="PIRSF026166">
    <property type="entry name" value="UCP026166"/>
    <property type="match status" value="1"/>
</dbReference>
<dbReference type="InterPro" id="IPR038770">
    <property type="entry name" value="Na+/solute_symporter_sf"/>
</dbReference>
<name>A0A1N6EPB0_9SPHN</name>
<protein>
    <submittedName>
        <fullName evidence="2">Solute carrier family 10 (Sodium/bile acid cotransporter), member 7</fullName>
    </submittedName>
</protein>
<keyword evidence="1" id="KW-1133">Transmembrane helix</keyword>
<dbReference type="Proteomes" id="UP000185192">
    <property type="component" value="Unassembled WGS sequence"/>
</dbReference>
<feature type="transmembrane region" description="Helical" evidence="1">
    <location>
        <begin position="35"/>
        <end position="53"/>
    </location>
</feature>
<feature type="transmembrane region" description="Helical" evidence="1">
    <location>
        <begin position="12"/>
        <end position="29"/>
    </location>
</feature>
<dbReference type="PANTHER" id="PTHR18640">
    <property type="entry name" value="SOLUTE CARRIER FAMILY 10 MEMBER 7"/>
    <property type="match status" value="1"/>
</dbReference>
<feature type="transmembrane region" description="Helical" evidence="1">
    <location>
        <begin position="204"/>
        <end position="226"/>
    </location>
</feature>
<feature type="transmembrane region" description="Helical" evidence="1">
    <location>
        <begin position="298"/>
        <end position="317"/>
    </location>
</feature>
<reference evidence="3" key="1">
    <citation type="submission" date="2016-11" db="EMBL/GenBank/DDBJ databases">
        <authorList>
            <person name="Varghese N."/>
            <person name="Submissions S."/>
        </authorList>
    </citation>
    <scope>NUCLEOTIDE SEQUENCE [LARGE SCALE GENOMIC DNA]</scope>
    <source>
        <strain evidence="3">DSM 22363</strain>
    </source>
</reference>
<dbReference type="Pfam" id="PF13593">
    <property type="entry name" value="SBF_like"/>
    <property type="match status" value="1"/>
</dbReference>
<dbReference type="STRING" id="1123272.SAMN02745824_2023"/>
<feature type="transmembrane region" description="Helical" evidence="1">
    <location>
        <begin position="98"/>
        <end position="123"/>
    </location>
</feature>
<feature type="transmembrane region" description="Helical" evidence="1">
    <location>
        <begin position="73"/>
        <end position="92"/>
    </location>
</feature>
<sequence>MRTIRLILSDKFIWLLTIAVTLATFLPVSGAAVPYANFAVSAAIFWIFLLHGIRLERKEVVEGFRNWRLQSTIFGFVFGAMTVAGLALSLVLDGHITSMIAIGFLYLGCLPSTVQSAASYTLIAKGNVGASVVAAAAVNLSSIVLTPVLFALLASSVGIIITGSSFLKIVTMLLLPFAIGQAIQSRARPWILRHRNLTGWADRLAISLAVYVAFSGAVVGGIWQQVSGKELILVGAATAALLTFAFGGAWSLGKWLGFGSGDRKALLFGGAQKSIAVGAPLAAILFPPDAAGMLLVPLLFYHLSSLTLSAPLAVRLAEE</sequence>
<dbReference type="GO" id="GO:0005886">
    <property type="term" value="C:plasma membrane"/>
    <property type="evidence" value="ECO:0007669"/>
    <property type="project" value="TreeGrafter"/>
</dbReference>
<feature type="transmembrane region" description="Helical" evidence="1">
    <location>
        <begin position="130"/>
        <end position="153"/>
    </location>
</feature>
<keyword evidence="3" id="KW-1185">Reference proteome</keyword>
<feature type="transmembrane region" description="Helical" evidence="1">
    <location>
        <begin position="159"/>
        <end position="183"/>
    </location>
</feature>
<keyword evidence="1" id="KW-0812">Transmembrane</keyword>
<evidence type="ECO:0000256" key="1">
    <source>
        <dbReference type="SAM" id="Phobius"/>
    </source>
</evidence>
<organism evidence="2 3">
    <name type="scientific">Parasphingorhabdus marina DSM 22363</name>
    <dbReference type="NCBI Taxonomy" id="1123272"/>
    <lineage>
        <taxon>Bacteria</taxon>
        <taxon>Pseudomonadati</taxon>
        <taxon>Pseudomonadota</taxon>
        <taxon>Alphaproteobacteria</taxon>
        <taxon>Sphingomonadales</taxon>
        <taxon>Sphingomonadaceae</taxon>
        <taxon>Parasphingorhabdus</taxon>
    </lineage>
</organism>
<dbReference type="EMBL" id="FSQW01000002">
    <property type="protein sequence ID" value="SIN84838.1"/>
    <property type="molecule type" value="Genomic_DNA"/>
</dbReference>
<dbReference type="OrthoDB" id="9792271at2"/>